<dbReference type="STRING" id="1802061.A3A93_04065"/>
<gene>
    <name evidence="3" type="ORF">A3A93_04065</name>
</gene>
<dbReference type="Proteomes" id="UP000177141">
    <property type="component" value="Unassembled WGS sequence"/>
</dbReference>
<dbReference type="InterPro" id="IPR012902">
    <property type="entry name" value="N_methyl_site"/>
</dbReference>
<evidence type="ECO:0000313" key="3">
    <source>
        <dbReference type="EMBL" id="OGK47182.1"/>
    </source>
</evidence>
<accession>A0A1F7IUZ0</accession>
<keyword evidence="2" id="KW-1133">Transmembrane helix</keyword>
<proteinExistence type="predicted"/>
<keyword evidence="2" id="KW-0472">Membrane</keyword>
<dbReference type="Pfam" id="PF07963">
    <property type="entry name" value="N_methyl"/>
    <property type="match status" value="1"/>
</dbReference>
<dbReference type="GO" id="GO:0015627">
    <property type="term" value="C:type II protein secretion system complex"/>
    <property type="evidence" value="ECO:0007669"/>
    <property type="project" value="InterPro"/>
</dbReference>
<dbReference type="EMBL" id="MGAL01000035">
    <property type="protein sequence ID" value="OGK47182.1"/>
    <property type="molecule type" value="Genomic_DNA"/>
</dbReference>
<sequence>MKLRAGFTLIEMIIVISIITILIGSSALGYSRYQQNARDTRRRSDLEQIRAALELFRSNDVNSSYPPSVFNMYLTSIDDYFGGSVDNIPKDPVTNNDYPYEALPQGCIGTAVCNTYTLTADLELNPATDDCVVNPNRGASECQN</sequence>
<evidence type="ECO:0000256" key="1">
    <source>
        <dbReference type="ARBA" id="ARBA00022481"/>
    </source>
</evidence>
<dbReference type="SUPFAM" id="SSF54523">
    <property type="entry name" value="Pili subunits"/>
    <property type="match status" value="1"/>
</dbReference>
<feature type="transmembrane region" description="Helical" evidence="2">
    <location>
        <begin position="12"/>
        <end position="33"/>
    </location>
</feature>
<name>A0A1F7IUZ0_9BACT</name>
<evidence type="ECO:0000313" key="4">
    <source>
        <dbReference type="Proteomes" id="UP000177141"/>
    </source>
</evidence>
<dbReference type="InterPro" id="IPR045584">
    <property type="entry name" value="Pilin-like"/>
</dbReference>
<dbReference type="NCBIfam" id="TIGR02532">
    <property type="entry name" value="IV_pilin_GFxxxE"/>
    <property type="match status" value="1"/>
</dbReference>
<protein>
    <recommendedName>
        <fullName evidence="5">Type II secretion system protein GspG C-terminal domain-containing protein</fullName>
    </recommendedName>
</protein>
<dbReference type="AlphaFoldDB" id="A0A1F7IUZ0"/>
<evidence type="ECO:0000256" key="2">
    <source>
        <dbReference type="SAM" id="Phobius"/>
    </source>
</evidence>
<organism evidence="3 4">
    <name type="scientific">Candidatus Roizmanbacteria bacterium RIFCSPLOWO2_01_FULL_38_12</name>
    <dbReference type="NCBI Taxonomy" id="1802061"/>
    <lineage>
        <taxon>Bacteria</taxon>
        <taxon>Candidatus Roizmaniibacteriota</taxon>
    </lineage>
</organism>
<reference evidence="3 4" key="1">
    <citation type="journal article" date="2016" name="Nat. Commun.">
        <title>Thousands of microbial genomes shed light on interconnected biogeochemical processes in an aquifer system.</title>
        <authorList>
            <person name="Anantharaman K."/>
            <person name="Brown C.T."/>
            <person name="Hug L.A."/>
            <person name="Sharon I."/>
            <person name="Castelle C.J."/>
            <person name="Probst A.J."/>
            <person name="Thomas B.C."/>
            <person name="Singh A."/>
            <person name="Wilkins M.J."/>
            <person name="Karaoz U."/>
            <person name="Brodie E.L."/>
            <person name="Williams K.H."/>
            <person name="Hubbard S.S."/>
            <person name="Banfield J.F."/>
        </authorList>
    </citation>
    <scope>NUCLEOTIDE SEQUENCE [LARGE SCALE GENOMIC DNA]</scope>
</reference>
<dbReference type="InterPro" id="IPR000983">
    <property type="entry name" value="Bac_GSPG_pilin"/>
</dbReference>
<evidence type="ECO:0008006" key="5">
    <source>
        <dbReference type="Google" id="ProtNLM"/>
    </source>
</evidence>
<comment type="caution">
    <text evidence="3">The sequence shown here is derived from an EMBL/GenBank/DDBJ whole genome shotgun (WGS) entry which is preliminary data.</text>
</comment>
<dbReference type="Gene3D" id="3.30.700.10">
    <property type="entry name" value="Glycoprotein, Type 4 Pilin"/>
    <property type="match status" value="1"/>
</dbReference>
<dbReference type="GO" id="GO:0015628">
    <property type="term" value="P:protein secretion by the type II secretion system"/>
    <property type="evidence" value="ECO:0007669"/>
    <property type="project" value="InterPro"/>
</dbReference>
<dbReference type="PRINTS" id="PR00813">
    <property type="entry name" value="BCTERIALGSPG"/>
</dbReference>
<keyword evidence="1" id="KW-0488">Methylation</keyword>
<keyword evidence="2" id="KW-0812">Transmembrane</keyword>